<organism evidence="2 3">
    <name type="scientific">Dactylosporangium sucinum</name>
    <dbReference type="NCBI Taxonomy" id="1424081"/>
    <lineage>
        <taxon>Bacteria</taxon>
        <taxon>Bacillati</taxon>
        <taxon>Actinomycetota</taxon>
        <taxon>Actinomycetes</taxon>
        <taxon>Micromonosporales</taxon>
        <taxon>Micromonosporaceae</taxon>
        <taxon>Dactylosporangium</taxon>
    </lineage>
</organism>
<comment type="caution">
    <text evidence="2">The sequence shown here is derived from an EMBL/GenBank/DDBJ whole genome shotgun (WGS) entry which is preliminary data.</text>
</comment>
<dbReference type="Proteomes" id="UP000642070">
    <property type="component" value="Unassembled WGS sequence"/>
</dbReference>
<evidence type="ECO:0000313" key="3">
    <source>
        <dbReference type="Proteomes" id="UP000642070"/>
    </source>
</evidence>
<reference evidence="2" key="1">
    <citation type="journal article" date="2014" name="Int. J. Syst. Evol. Microbiol.">
        <title>Complete genome sequence of Corynebacterium casei LMG S-19264T (=DSM 44701T), isolated from a smear-ripened cheese.</title>
        <authorList>
            <consortium name="US DOE Joint Genome Institute (JGI-PGF)"/>
            <person name="Walter F."/>
            <person name="Albersmeier A."/>
            <person name="Kalinowski J."/>
            <person name="Ruckert C."/>
        </authorList>
    </citation>
    <scope>NUCLEOTIDE SEQUENCE</scope>
    <source>
        <strain evidence="2">JCM 19831</strain>
    </source>
</reference>
<sequence length="112" mass="11935">MLGKDRGEPVGERTHDADCAPRRNLSAAQSSDGLRTMGLRYLGKDPASDGGQSPTVWEDGDTYVVQGWRVDDPATLAEVGDIPPHETLIRIPKRLMPVFPEVSGGHGVAATG</sequence>
<reference evidence="2" key="2">
    <citation type="submission" date="2020-09" db="EMBL/GenBank/DDBJ databases">
        <authorList>
            <person name="Sun Q."/>
            <person name="Ohkuma M."/>
        </authorList>
    </citation>
    <scope>NUCLEOTIDE SEQUENCE</scope>
    <source>
        <strain evidence="2">JCM 19831</strain>
    </source>
</reference>
<protein>
    <submittedName>
        <fullName evidence="2">Uncharacterized protein</fullName>
    </submittedName>
</protein>
<proteinExistence type="predicted"/>
<accession>A0A917UC37</accession>
<gene>
    <name evidence="2" type="ORF">GCM10007977_094750</name>
</gene>
<name>A0A917UC37_9ACTN</name>
<feature type="compositionally biased region" description="Basic and acidic residues" evidence="1">
    <location>
        <begin position="1"/>
        <end position="21"/>
    </location>
</feature>
<evidence type="ECO:0000313" key="2">
    <source>
        <dbReference type="EMBL" id="GGM78297.1"/>
    </source>
</evidence>
<dbReference type="EMBL" id="BMPI01000077">
    <property type="protein sequence ID" value="GGM78297.1"/>
    <property type="molecule type" value="Genomic_DNA"/>
</dbReference>
<evidence type="ECO:0000256" key="1">
    <source>
        <dbReference type="SAM" id="MobiDB-lite"/>
    </source>
</evidence>
<keyword evidence="3" id="KW-1185">Reference proteome</keyword>
<dbReference type="AlphaFoldDB" id="A0A917UC37"/>
<feature type="region of interest" description="Disordered" evidence="1">
    <location>
        <begin position="1"/>
        <end position="32"/>
    </location>
</feature>